<gene>
    <name evidence="2" type="ORF">CURHAP_LOCUS14342</name>
    <name evidence="3" type="ORF">ORAREDHAP_LOCUS14041</name>
</gene>
<name>A0A6J5U3N8_PRUAR</name>
<evidence type="ECO:0000313" key="3">
    <source>
        <dbReference type="EMBL" id="CAB4299553.1"/>
    </source>
</evidence>
<dbReference type="PANTHER" id="PTHR33223">
    <property type="entry name" value="CCHC-TYPE DOMAIN-CONTAINING PROTEIN"/>
    <property type="match status" value="1"/>
</dbReference>
<evidence type="ECO:0000259" key="1">
    <source>
        <dbReference type="Pfam" id="PF03732"/>
    </source>
</evidence>
<dbReference type="Proteomes" id="UP000507245">
    <property type="component" value="Unassembled WGS sequence"/>
</dbReference>
<keyword evidence="5" id="KW-1185">Reference proteome</keyword>
<dbReference type="EMBL" id="CAEKDK010000002">
    <property type="protein sequence ID" value="CAB4269128.1"/>
    <property type="molecule type" value="Genomic_DNA"/>
</dbReference>
<dbReference type="Pfam" id="PF03732">
    <property type="entry name" value="Retrotrans_gag"/>
    <property type="match status" value="1"/>
</dbReference>
<protein>
    <recommendedName>
        <fullName evidence="1">Retrotransposon gag domain-containing protein</fullName>
    </recommendedName>
</protein>
<proteinExistence type="predicted"/>
<accession>A0A6J5U3N8</accession>
<dbReference type="PANTHER" id="PTHR33223:SF6">
    <property type="entry name" value="CCHC-TYPE DOMAIN-CONTAINING PROTEIN"/>
    <property type="match status" value="1"/>
</dbReference>
<dbReference type="AlphaFoldDB" id="A0A6J5U3N8"/>
<feature type="domain" description="Retrotransposon gag" evidence="1">
    <location>
        <begin position="51"/>
        <end position="93"/>
    </location>
</feature>
<organism evidence="2 4">
    <name type="scientific">Prunus armeniaca</name>
    <name type="common">Apricot</name>
    <name type="synonym">Armeniaca vulgaris</name>
    <dbReference type="NCBI Taxonomy" id="36596"/>
    <lineage>
        <taxon>Eukaryota</taxon>
        <taxon>Viridiplantae</taxon>
        <taxon>Streptophyta</taxon>
        <taxon>Embryophyta</taxon>
        <taxon>Tracheophyta</taxon>
        <taxon>Spermatophyta</taxon>
        <taxon>Magnoliopsida</taxon>
        <taxon>eudicotyledons</taxon>
        <taxon>Gunneridae</taxon>
        <taxon>Pentapetalae</taxon>
        <taxon>rosids</taxon>
        <taxon>fabids</taxon>
        <taxon>Rosales</taxon>
        <taxon>Rosaceae</taxon>
        <taxon>Amygdaloideae</taxon>
        <taxon>Amygdaleae</taxon>
        <taxon>Prunus</taxon>
    </lineage>
</organism>
<evidence type="ECO:0000313" key="4">
    <source>
        <dbReference type="Proteomes" id="UP000507222"/>
    </source>
</evidence>
<evidence type="ECO:0000313" key="5">
    <source>
        <dbReference type="Proteomes" id="UP000507245"/>
    </source>
</evidence>
<dbReference type="EMBL" id="CAEKKB010000002">
    <property type="protein sequence ID" value="CAB4299553.1"/>
    <property type="molecule type" value="Genomic_DNA"/>
</dbReference>
<reference evidence="2 4" key="2">
    <citation type="submission" date="2020-05" db="EMBL/GenBank/DDBJ databases">
        <authorList>
            <person name="Campoy J."/>
            <person name="Schneeberger K."/>
            <person name="Spophaly S."/>
        </authorList>
    </citation>
    <scope>NUCLEOTIDE SEQUENCE [LARGE SCALE GENOMIC DNA]</scope>
    <source>
        <strain evidence="2">PruArmRojPasFocal</strain>
    </source>
</reference>
<evidence type="ECO:0000313" key="2">
    <source>
        <dbReference type="EMBL" id="CAB4269128.1"/>
    </source>
</evidence>
<dbReference type="InterPro" id="IPR005162">
    <property type="entry name" value="Retrotrans_gag_dom"/>
</dbReference>
<sequence length="101" mass="11902">MIEDGLAQSRPEIDRTPFPRNYRLPEFILFSGDGQTSSIEHIGRFTAQRLRLFVHSLTGAAFSWFINLPPNSVRDWSDMERIFQEHFYQTNREIRSPSWQG</sequence>
<reference evidence="5" key="1">
    <citation type="journal article" date="2020" name="Genome Biol.">
        <title>Gamete binning: chromosome-level and haplotype-resolved genome assembly enabled by high-throughput single-cell sequencing of gamete genomes.</title>
        <authorList>
            <person name="Campoy J.A."/>
            <person name="Sun H."/>
            <person name="Goel M."/>
            <person name="Jiao W.-B."/>
            <person name="Folz-Donahue K."/>
            <person name="Wang N."/>
            <person name="Rubio M."/>
            <person name="Liu C."/>
            <person name="Kukat C."/>
            <person name="Ruiz D."/>
            <person name="Huettel B."/>
            <person name="Schneeberger K."/>
        </authorList>
    </citation>
    <scope>NUCLEOTIDE SEQUENCE [LARGE SCALE GENOMIC DNA]</scope>
    <source>
        <strain evidence="5">cv. Rojo Pasion</strain>
    </source>
</reference>
<dbReference type="OrthoDB" id="1166206at2759"/>
<dbReference type="Proteomes" id="UP000507222">
    <property type="component" value="Unassembled WGS sequence"/>
</dbReference>